<organism evidence="3 4">
    <name type="scientific">Deinococcus ruber</name>
    <dbReference type="NCBI Taxonomy" id="1848197"/>
    <lineage>
        <taxon>Bacteria</taxon>
        <taxon>Thermotogati</taxon>
        <taxon>Deinococcota</taxon>
        <taxon>Deinococci</taxon>
        <taxon>Deinococcales</taxon>
        <taxon>Deinococcaceae</taxon>
        <taxon>Deinococcus</taxon>
    </lineage>
</organism>
<reference evidence="3" key="1">
    <citation type="journal article" date="2014" name="Int. J. Syst. Evol. Microbiol.">
        <title>Complete genome sequence of Corynebacterium casei LMG S-19264T (=DSM 44701T), isolated from a smear-ripened cheese.</title>
        <authorList>
            <consortium name="US DOE Joint Genome Institute (JGI-PGF)"/>
            <person name="Walter F."/>
            <person name="Albersmeier A."/>
            <person name="Kalinowski J."/>
            <person name="Ruckert C."/>
        </authorList>
    </citation>
    <scope>NUCLEOTIDE SEQUENCE</scope>
    <source>
        <strain evidence="3">JCM 31311</strain>
    </source>
</reference>
<dbReference type="Gene3D" id="3.30.70.270">
    <property type="match status" value="1"/>
</dbReference>
<evidence type="ECO:0000259" key="2">
    <source>
        <dbReference type="PROSITE" id="PS50887"/>
    </source>
</evidence>
<dbReference type="AlphaFoldDB" id="A0A918FJ90"/>
<dbReference type="SMART" id="SM00267">
    <property type="entry name" value="GGDEF"/>
    <property type="match status" value="1"/>
</dbReference>
<dbReference type="EMBL" id="BMQL01000127">
    <property type="protein sequence ID" value="GGR41687.1"/>
    <property type="molecule type" value="Genomic_DNA"/>
</dbReference>
<dbReference type="CDD" id="cd01949">
    <property type="entry name" value="GGDEF"/>
    <property type="match status" value="1"/>
</dbReference>
<feature type="transmembrane region" description="Helical" evidence="1">
    <location>
        <begin position="138"/>
        <end position="158"/>
    </location>
</feature>
<dbReference type="InterPro" id="IPR029787">
    <property type="entry name" value="Nucleotide_cyclase"/>
</dbReference>
<dbReference type="FunFam" id="3.30.70.270:FF:000001">
    <property type="entry name" value="Diguanylate cyclase domain protein"/>
    <property type="match status" value="1"/>
</dbReference>
<evidence type="ECO:0000256" key="1">
    <source>
        <dbReference type="SAM" id="Phobius"/>
    </source>
</evidence>
<keyword evidence="1" id="KW-1133">Transmembrane helix</keyword>
<dbReference type="GO" id="GO:1902201">
    <property type="term" value="P:negative regulation of bacterial-type flagellum-dependent cell motility"/>
    <property type="evidence" value="ECO:0007669"/>
    <property type="project" value="TreeGrafter"/>
</dbReference>
<dbReference type="PANTHER" id="PTHR45138">
    <property type="entry name" value="REGULATORY COMPONENTS OF SENSORY TRANSDUCTION SYSTEM"/>
    <property type="match status" value="1"/>
</dbReference>
<dbReference type="GO" id="GO:0043709">
    <property type="term" value="P:cell adhesion involved in single-species biofilm formation"/>
    <property type="evidence" value="ECO:0007669"/>
    <property type="project" value="TreeGrafter"/>
</dbReference>
<comment type="caution">
    <text evidence="3">The sequence shown here is derived from an EMBL/GenBank/DDBJ whole genome shotgun (WGS) entry which is preliminary data.</text>
</comment>
<evidence type="ECO:0000313" key="3">
    <source>
        <dbReference type="EMBL" id="GGR41687.1"/>
    </source>
</evidence>
<reference evidence="3" key="2">
    <citation type="submission" date="2020-09" db="EMBL/GenBank/DDBJ databases">
        <authorList>
            <person name="Sun Q."/>
            <person name="Ohkuma M."/>
        </authorList>
    </citation>
    <scope>NUCLEOTIDE SEQUENCE</scope>
    <source>
        <strain evidence="3">JCM 31311</strain>
    </source>
</reference>
<dbReference type="InterPro" id="IPR000160">
    <property type="entry name" value="GGDEF_dom"/>
</dbReference>
<feature type="transmembrane region" description="Helical" evidence="1">
    <location>
        <begin position="87"/>
        <end position="103"/>
    </location>
</feature>
<keyword evidence="1" id="KW-0472">Membrane</keyword>
<dbReference type="PROSITE" id="PS50887">
    <property type="entry name" value="GGDEF"/>
    <property type="match status" value="1"/>
</dbReference>
<dbReference type="SUPFAM" id="SSF55073">
    <property type="entry name" value="Nucleotide cyclase"/>
    <property type="match status" value="1"/>
</dbReference>
<accession>A0A918FJ90</accession>
<feature type="transmembrane region" description="Helical" evidence="1">
    <location>
        <begin position="110"/>
        <end position="132"/>
    </location>
</feature>
<dbReference type="NCBIfam" id="TIGR00254">
    <property type="entry name" value="GGDEF"/>
    <property type="match status" value="1"/>
</dbReference>
<feature type="domain" description="GGDEF" evidence="2">
    <location>
        <begin position="205"/>
        <end position="338"/>
    </location>
</feature>
<gene>
    <name evidence="3" type="ORF">GCM10008957_56830</name>
</gene>
<sequence length="349" mass="38064">MYLFVIGMGTLLFFLAALTSGQGEPFQHAVGPVLVVLGIADFWWLWTGRPLHVAERAGYAVLAAASVVHLAFLSQSRTVPSFYPDSGPYWTVVCVCAVGFLAFPRRLAWWLNLSLLGVCLALPWLAQGLYALHNPIAFLRLQWSVIIVTGLLGTLASLRAQVDEKGQTEKVLQTLAFTDSLTGLPNRRAVYPAVAALLDAHQQGVPGTLYLIDIDHFKRINDEHGHAVGDEVLIEVARLIATCETLPGSLSPTVGRWGGEEFIVVMPSTDHMLSQQRGEVLLAQFQQTLWPLALTVSVSIGSSTVRPGDTFNSLLARADHALYQAKAQGRNRIVLDLEHGVVQDHAETT</sequence>
<dbReference type="InterPro" id="IPR043128">
    <property type="entry name" value="Rev_trsase/Diguanyl_cyclase"/>
</dbReference>
<feature type="transmembrane region" description="Helical" evidence="1">
    <location>
        <begin position="58"/>
        <end position="75"/>
    </location>
</feature>
<dbReference type="GO" id="GO:0052621">
    <property type="term" value="F:diguanylate cyclase activity"/>
    <property type="evidence" value="ECO:0007669"/>
    <property type="project" value="TreeGrafter"/>
</dbReference>
<feature type="transmembrane region" description="Helical" evidence="1">
    <location>
        <begin position="29"/>
        <end position="46"/>
    </location>
</feature>
<evidence type="ECO:0000313" key="4">
    <source>
        <dbReference type="Proteomes" id="UP000603865"/>
    </source>
</evidence>
<dbReference type="Pfam" id="PF00990">
    <property type="entry name" value="GGDEF"/>
    <property type="match status" value="1"/>
</dbReference>
<keyword evidence="4" id="KW-1185">Reference proteome</keyword>
<protein>
    <recommendedName>
        <fullName evidence="2">GGDEF domain-containing protein</fullName>
    </recommendedName>
</protein>
<keyword evidence="1" id="KW-0812">Transmembrane</keyword>
<dbReference type="PANTHER" id="PTHR45138:SF9">
    <property type="entry name" value="DIGUANYLATE CYCLASE DGCM-RELATED"/>
    <property type="match status" value="1"/>
</dbReference>
<dbReference type="InterPro" id="IPR050469">
    <property type="entry name" value="Diguanylate_Cyclase"/>
</dbReference>
<dbReference type="Proteomes" id="UP000603865">
    <property type="component" value="Unassembled WGS sequence"/>
</dbReference>
<name>A0A918FJ90_9DEIO</name>
<proteinExistence type="predicted"/>
<dbReference type="GO" id="GO:0005886">
    <property type="term" value="C:plasma membrane"/>
    <property type="evidence" value="ECO:0007669"/>
    <property type="project" value="TreeGrafter"/>
</dbReference>